<sequence length="332" mass="38439">MPLTNTQYASVMRVYDDIRSHNQALQTERYNEVVNKCPEYSLIENEIITLSMKEASRRIVSDSSDTDLDEYNLKLKKLIARKAELLASIGKPKDYLDDIYTCPVCHDTGYVNGSRCSCFKKKAIDLIYEDSNLKNITSSENFSTFSFEWYDKKQVDPVTGLTPYNNMHKVLDVCQSFVQTFDNSFSNLLLTGETGVGKTFLANCIAKELLDTYHSVIYLTATEFFKCFENSDFRRNLDNNIDVNYFLECDLLIIDDLGTESSNSYTNSKLFYVINERLLRNKSVIISSNFTISQIEDFYSERIFSRIISSYTILRLFGTDIRYLKRTKMLKN</sequence>
<keyword evidence="2" id="KW-0547">Nucleotide-binding</keyword>
<dbReference type="Proteomes" id="UP001442364">
    <property type="component" value="Unassembled WGS sequence"/>
</dbReference>
<dbReference type="NCBIfam" id="NF005304">
    <property type="entry name" value="PRK06835.1"/>
    <property type="match status" value="1"/>
</dbReference>
<proteinExistence type="predicted"/>
<dbReference type="PANTHER" id="PTHR30050">
    <property type="entry name" value="CHROMOSOMAL REPLICATION INITIATOR PROTEIN DNAA"/>
    <property type="match status" value="1"/>
</dbReference>
<evidence type="ECO:0000313" key="2">
    <source>
        <dbReference type="EMBL" id="MEQ2380448.1"/>
    </source>
</evidence>
<keyword evidence="3" id="KW-1185">Reference proteome</keyword>
<dbReference type="GO" id="GO:0005524">
    <property type="term" value="F:ATP binding"/>
    <property type="evidence" value="ECO:0007669"/>
    <property type="project" value="UniProtKB-KW"/>
</dbReference>
<dbReference type="EMBL" id="JBBMER010000009">
    <property type="protein sequence ID" value="MEQ2380448.1"/>
    <property type="molecule type" value="Genomic_DNA"/>
</dbReference>
<accession>A0ABV1BYA1</accession>
<name>A0ABV1BYA1_9FIRM</name>
<dbReference type="PANTHER" id="PTHR30050:SF4">
    <property type="entry name" value="ATP-BINDING PROTEIN RV3427C IN INSERTION SEQUENCE-RELATED"/>
    <property type="match status" value="1"/>
</dbReference>
<feature type="domain" description="AAA+ ATPase" evidence="1">
    <location>
        <begin position="184"/>
        <end position="314"/>
    </location>
</feature>
<evidence type="ECO:0000313" key="3">
    <source>
        <dbReference type="Proteomes" id="UP001442364"/>
    </source>
</evidence>
<reference evidence="2 3" key="1">
    <citation type="submission" date="2024-03" db="EMBL/GenBank/DDBJ databases">
        <title>Human intestinal bacterial collection.</title>
        <authorList>
            <person name="Pauvert C."/>
            <person name="Hitch T.C.A."/>
            <person name="Clavel T."/>
        </authorList>
    </citation>
    <scope>NUCLEOTIDE SEQUENCE [LARGE SCALE GENOMIC DNA]</scope>
    <source>
        <strain evidence="2 3">CLA-AA-H255</strain>
    </source>
</reference>
<dbReference type="InterPro" id="IPR020591">
    <property type="entry name" value="Chromosome_initiator_DnaA-like"/>
</dbReference>
<comment type="caution">
    <text evidence="2">The sequence shown here is derived from an EMBL/GenBank/DDBJ whole genome shotgun (WGS) entry which is preliminary data.</text>
</comment>
<dbReference type="RefSeq" id="WP_116444284.1">
    <property type="nucleotide sequence ID" value="NZ_JBBMER010000009.1"/>
</dbReference>
<dbReference type="SMART" id="SM00382">
    <property type="entry name" value="AAA"/>
    <property type="match status" value="1"/>
</dbReference>
<dbReference type="Pfam" id="PF01695">
    <property type="entry name" value="IstB_IS21"/>
    <property type="match status" value="1"/>
</dbReference>
<dbReference type="SUPFAM" id="SSF52540">
    <property type="entry name" value="P-loop containing nucleoside triphosphate hydrolases"/>
    <property type="match status" value="1"/>
</dbReference>
<keyword evidence="2" id="KW-0067">ATP-binding</keyword>
<dbReference type="PRINTS" id="PR00051">
    <property type="entry name" value="DNAA"/>
</dbReference>
<dbReference type="InterPro" id="IPR003593">
    <property type="entry name" value="AAA+_ATPase"/>
</dbReference>
<dbReference type="Gene3D" id="3.40.50.300">
    <property type="entry name" value="P-loop containing nucleotide triphosphate hydrolases"/>
    <property type="match status" value="1"/>
</dbReference>
<protein>
    <submittedName>
        <fullName evidence="2">ATP-binding protein</fullName>
    </submittedName>
</protein>
<evidence type="ECO:0000259" key="1">
    <source>
        <dbReference type="SMART" id="SM00382"/>
    </source>
</evidence>
<dbReference type="InterPro" id="IPR025662">
    <property type="entry name" value="Sigma_54_int_dom_ATP-bd_1"/>
</dbReference>
<dbReference type="InterPro" id="IPR027417">
    <property type="entry name" value="P-loop_NTPase"/>
</dbReference>
<dbReference type="InterPro" id="IPR002611">
    <property type="entry name" value="IstB_ATP-bd"/>
</dbReference>
<organism evidence="2 3">
    <name type="scientific">[Lactobacillus] rogosae</name>
    <dbReference type="NCBI Taxonomy" id="706562"/>
    <lineage>
        <taxon>Bacteria</taxon>
        <taxon>Bacillati</taxon>
        <taxon>Bacillota</taxon>
        <taxon>Clostridia</taxon>
        <taxon>Lachnospirales</taxon>
        <taxon>Lachnospiraceae</taxon>
        <taxon>Lachnospira</taxon>
    </lineage>
</organism>
<dbReference type="PROSITE" id="PS00675">
    <property type="entry name" value="SIGMA54_INTERACT_1"/>
    <property type="match status" value="1"/>
</dbReference>
<gene>
    <name evidence="2" type="ORF">WMO14_11310</name>
</gene>
<dbReference type="CDD" id="cd00009">
    <property type="entry name" value="AAA"/>
    <property type="match status" value="1"/>
</dbReference>